<reference evidence="2 3" key="1">
    <citation type="submission" date="2014-03" db="EMBL/GenBank/DDBJ databases">
        <title>Draft genome of the hookworm Oesophagostomum dentatum.</title>
        <authorList>
            <person name="Mitreva M."/>
        </authorList>
    </citation>
    <scope>NUCLEOTIDE SEQUENCE [LARGE SCALE GENOMIC DNA]</scope>
    <source>
        <strain evidence="2 3">OD-Hann</strain>
    </source>
</reference>
<feature type="domain" description="SLC12A transporter C-terminal" evidence="1">
    <location>
        <begin position="34"/>
        <end position="103"/>
    </location>
</feature>
<organism evidence="2 3">
    <name type="scientific">Oesophagostomum dentatum</name>
    <name type="common">Nodular worm</name>
    <dbReference type="NCBI Taxonomy" id="61180"/>
    <lineage>
        <taxon>Eukaryota</taxon>
        <taxon>Metazoa</taxon>
        <taxon>Ecdysozoa</taxon>
        <taxon>Nematoda</taxon>
        <taxon>Chromadorea</taxon>
        <taxon>Rhabditida</taxon>
        <taxon>Rhabditina</taxon>
        <taxon>Rhabditomorpha</taxon>
        <taxon>Strongyloidea</taxon>
        <taxon>Strongylidae</taxon>
        <taxon>Oesophagostomum</taxon>
    </lineage>
</organism>
<keyword evidence="3" id="KW-1185">Reference proteome</keyword>
<dbReference type="GO" id="GO:0006811">
    <property type="term" value="P:monoatomic ion transport"/>
    <property type="evidence" value="ECO:0007669"/>
    <property type="project" value="InterPro"/>
</dbReference>
<protein>
    <recommendedName>
        <fullName evidence="1">SLC12A transporter C-terminal domain-containing protein</fullName>
    </recommendedName>
</protein>
<dbReference type="Pfam" id="PF03522">
    <property type="entry name" value="SLC12"/>
    <property type="match status" value="1"/>
</dbReference>
<evidence type="ECO:0000259" key="1">
    <source>
        <dbReference type="Pfam" id="PF03522"/>
    </source>
</evidence>
<dbReference type="Proteomes" id="UP000053660">
    <property type="component" value="Unassembled WGS sequence"/>
</dbReference>
<proteinExistence type="predicted"/>
<sequence length="120" mass="13706">MRPTTMASIWIPIGGLLRNVTSLVRKTHNPVVSESDGDNDKTNNRFQLVSKHSVKELHNADLVYQLERFRTKVHKATIDIWWLKDDGGLTILLPYLLQLPGTYLEVCTPIVLQEVIFCGY</sequence>
<gene>
    <name evidence="2" type="ORF">OESDEN_18227</name>
</gene>
<dbReference type="EMBL" id="KN582440">
    <property type="protein sequence ID" value="KHJ82081.1"/>
    <property type="molecule type" value="Genomic_DNA"/>
</dbReference>
<dbReference type="GO" id="GO:0016020">
    <property type="term" value="C:membrane"/>
    <property type="evidence" value="ECO:0007669"/>
    <property type="project" value="InterPro"/>
</dbReference>
<dbReference type="InterPro" id="IPR018491">
    <property type="entry name" value="SLC12_C"/>
</dbReference>
<name>A0A0B1SDX3_OESDE</name>
<dbReference type="GO" id="GO:0022857">
    <property type="term" value="F:transmembrane transporter activity"/>
    <property type="evidence" value="ECO:0007669"/>
    <property type="project" value="InterPro"/>
</dbReference>
<accession>A0A0B1SDX3</accession>
<evidence type="ECO:0000313" key="3">
    <source>
        <dbReference type="Proteomes" id="UP000053660"/>
    </source>
</evidence>
<evidence type="ECO:0000313" key="2">
    <source>
        <dbReference type="EMBL" id="KHJ82081.1"/>
    </source>
</evidence>
<dbReference type="AlphaFoldDB" id="A0A0B1SDX3"/>